<feature type="domain" description="Alpha-carbonic anhydrase" evidence="7">
    <location>
        <begin position="1"/>
        <end position="212"/>
    </location>
</feature>
<keyword evidence="3" id="KW-0479">Metal-binding</keyword>
<evidence type="ECO:0000256" key="6">
    <source>
        <dbReference type="ARBA" id="ARBA00048348"/>
    </source>
</evidence>
<dbReference type="InterPro" id="IPR041891">
    <property type="entry name" value="Alpha_CA_prokaryot-like"/>
</dbReference>
<evidence type="ECO:0000256" key="3">
    <source>
        <dbReference type="ARBA" id="ARBA00022723"/>
    </source>
</evidence>
<dbReference type="PATRIC" id="fig|1423786.4.peg.1518"/>
<evidence type="ECO:0000256" key="2">
    <source>
        <dbReference type="ARBA" id="ARBA00012925"/>
    </source>
</evidence>
<dbReference type="InterPro" id="IPR001148">
    <property type="entry name" value="CA_dom"/>
</dbReference>
<dbReference type="PANTHER" id="PTHR18952">
    <property type="entry name" value="CARBONIC ANHYDRASE"/>
    <property type="match status" value="1"/>
</dbReference>
<protein>
    <recommendedName>
        <fullName evidence="2">carbonic anhydrase</fullName>
        <ecNumber evidence="2">4.2.1.1</ecNumber>
    </recommendedName>
</protein>
<name>A0A0R1YSJ4_9LACO</name>
<gene>
    <name evidence="8" type="ORF">FD47_GL001418</name>
</gene>
<dbReference type="PANTHER" id="PTHR18952:SF265">
    <property type="entry name" value="CARBONIC ANHYDRASE"/>
    <property type="match status" value="1"/>
</dbReference>
<dbReference type="RefSeq" id="WP_056979959.1">
    <property type="nucleotide sequence ID" value="NZ_AZFZ01000003.1"/>
</dbReference>
<keyword evidence="5" id="KW-0456">Lyase</keyword>
<evidence type="ECO:0000256" key="4">
    <source>
        <dbReference type="ARBA" id="ARBA00022833"/>
    </source>
</evidence>
<dbReference type="EMBL" id="AZFZ01000003">
    <property type="protein sequence ID" value="KRM45582.1"/>
    <property type="molecule type" value="Genomic_DNA"/>
</dbReference>
<comment type="caution">
    <text evidence="8">The sequence shown here is derived from an EMBL/GenBank/DDBJ whole genome shotgun (WGS) entry which is preliminary data.</text>
</comment>
<dbReference type="Pfam" id="PF00194">
    <property type="entry name" value="Carb_anhydrase"/>
    <property type="match status" value="1"/>
</dbReference>
<dbReference type="SUPFAM" id="SSF51069">
    <property type="entry name" value="Carbonic anhydrase"/>
    <property type="match status" value="1"/>
</dbReference>
<dbReference type="Gene3D" id="3.10.200.10">
    <property type="entry name" value="Alpha carbonic anhydrase"/>
    <property type="match status" value="1"/>
</dbReference>
<dbReference type="CDD" id="cd03124">
    <property type="entry name" value="alpha_CA_prokaryotic_like"/>
    <property type="match status" value="1"/>
</dbReference>
<evidence type="ECO:0000256" key="5">
    <source>
        <dbReference type="ARBA" id="ARBA00023239"/>
    </source>
</evidence>
<organism evidence="8 9">
    <name type="scientific">Lentilactobacillus parafarraginis DSM 18390 = JCM 14109</name>
    <dbReference type="NCBI Taxonomy" id="1423786"/>
    <lineage>
        <taxon>Bacteria</taxon>
        <taxon>Bacillati</taxon>
        <taxon>Bacillota</taxon>
        <taxon>Bacilli</taxon>
        <taxon>Lactobacillales</taxon>
        <taxon>Lactobacillaceae</taxon>
        <taxon>Lentilactobacillus</taxon>
    </lineage>
</organism>
<proteinExistence type="inferred from homology"/>
<sequence>MLNYSNQQAWTNGWGKQQSPLALNTTNAVAVSKPLAFQADANYQLKTEIDDETTIRVAGTGEATIFNRPFSFVQVHFHAPAEHVVDGTTSPFEIHLVHQNAIGQLVVVALLVSIGNADPTLQAIFDRYRQKQTTSVEIPLPVSEWLTQAPTGFHYLGSITTPPLTEGVEWLVITNPIVTISADQLAWFTHHFKANNRDVQPPLNRPIGYYHQ</sequence>
<evidence type="ECO:0000313" key="8">
    <source>
        <dbReference type="EMBL" id="KRM45582.1"/>
    </source>
</evidence>
<dbReference type="InterPro" id="IPR036398">
    <property type="entry name" value="CA_dom_sf"/>
</dbReference>
<dbReference type="PROSITE" id="PS51144">
    <property type="entry name" value="ALPHA_CA_2"/>
    <property type="match status" value="1"/>
</dbReference>
<dbReference type="SMART" id="SM01057">
    <property type="entry name" value="Carb_anhydrase"/>
    <property type="match status" value="1"/>
</dbReference>
<evidence type="ECO:0000256" key="1">
    <source>
        <dbReference type="ARBA" id="ARBA00010718"/>
    </source>
</evidence>
<dbReference type="GO" id="GO:0008270">
    <property type="term" value="F:zinc ion binding"/>
    <property type="evidence" value="ECO:0007669"/>
    <property type="project" value="InterPro"/>
</dbReference>
<dbReference type="Proteomes" id="UP000051010">
    <property type="component" value="Unassembled WGS sequence"/>
</dbReference>
<keyword evidence="4" id="KW-0862">Zinc</keyword>
<evidence type="ECO:0000259" key="7">
    <source>
        <dbReference type="PROSITE" id="PS51144"/>
    </source>
</evidence>
<comment type="catalytic activity">
    <reaction evidence="6">
        <text>hydrogencarbonate + H(+) = CO2 + H2O</text>
        <dbReference type="Rhea" id="RHEA:10748"/>
        <dbReference type="ChEBI" id="CHEBI:15377"/>
        <dbReference type="ChEBI" id="CHEBI:15378"/>
        <dbReference type="ChEBI" id="CHEBI:16526"/>
        <dbReference type="ChEBI" id="CHEBI:17544"/>
        <dbReference type="EC" id="4.2.1.1"/>
    </reaction>
</comment>
<reference evidence="8 9" key="1">
    <citation type="journal article" date="2015" name="Genome Announc.">
        <title>Expanding the biotechnology potential of lactobacilli through comparative genomics of 213 strains and associated genera.</title>
        <authorList>
            <person name="Sun Z."/>
            <person name="Harris H.M."/>
            <person name="McCann A."/>
            <person name="Guo C."/>
            <person name="Argimon S."/>
            <person name="Zhang W."/>
            <person name="Yang X."/>
            <person name="Jeffery I.B."/>
            <person name="Cooney J.C."/>
            <person name="Kagawa T.F."/>
            <person name="Liu W."/>
            <person name="Song Y."/>
            <person name="Salvetti E."/>
            <person name="Wrobel A."/>
            <person name="Rasinkangas P."/>
            <person name="Parkhill J."/>
            <person name="Rea M.C."/>
            <person name="O'Sullivan O."/>
            <person name="Ritari J."/>
            <person name="Douillard F.P."/>
            <person name="Paul Ross R."/>
            <person name="Yang R."/>
            <person name="Briner A.E."/>
            <person name="Felis G.E."/>
            <person name="de Vos W.M."/>
            <person name="Barrangou R."/>
            <person name="Klaenhammer T.R."/>
            <person name="Caufield P.W."/>
            <person name="Cui Y."/>
            <person name="Zhang H."/>
            <person name="O'Toole P.W."/>
        </authorList>
    </citation>
    <scope>NUCLEOTIDE SEQUENCE [LARGE SCALE GENOMIC DNA]</scope>
    <source>
        <strain evidence="8 9">DSM 18390</strain>
    </source>
</reference>
<dbReference type="GO" id="GO:0004089">
    <property type="term" value="F:carbonate dehydratase activity"/>
    <property type="evidence" value="ECO:0007669"/>
    <property type="project" value="UniProtKB-EC"/>
</dbReference>
<dbReference type="InterPro" id="IPR023561">
    <property type="entry name" value="Carbonic_anhydrase_a-class"/>
</dbReference>
<comment type="similarity">
    <text evidence="1">Belongs to the alpha-carbonic anhydrase family.</text>
</comment>
<dbReference type="AlphaFoldDB" id="A0A0R1YSJ4"/>
<dbReference type="EC" id="4.2.1.1" evidence="2"/>
<evidence type="ECO:0000313" key="9">
    <source>
        <dbReference type="Proteomes" id="UP000051010"/>
    </source>
</evidence>
<accession>A0A0R1YSJ4</accession>